<dbReference type="STRING" id="1834516.BL253_14180"/>
<feature type="domain" description="Tyrosine specific protein phosphatases" evidence="3">
    <location>
        <begin position="165"/>
        <end position="201"/>
    </location>
</feature>
<reference evidence="5" key="1">
    <citation type="submission" date="2016-10" db="EMBL/GenBank/DDBJ databases">
        <title>Frankia sp. NRRL B-16386 Genome sequencing.</title>
        <authorList>
            <person name="Ghodhbane-Gtari F."/>
            <person name="Swanson E."/>
            <person name="Gueddou A."/>
            <person name="Hezbri K."/>
            <person name="Ktari K."/>
            <person name="Nouioui I."/>
            <person name="Morris K."/>
            <person name="Simpson S."/>
            <person name="Abebe-Akele F."/>
            <person name="Thomas K."/>
            <person name="Gtari M."/>
            <person name="Tisa L.S."/>
        </authorList>
    </citation>
    <scope>NUCLEOTIDE SEQUENCE [LARGE SCALE GENOMIC DNA]</scope>
    <source>
        <strain evidence="5">NRRL B-16386</strain>
    </source>
</reference>
<proteinExistence type="inferred from homology"/>
<dbReference type="Gene3D" id="3.90.190.10">
    <property type="entry name" value="Protein tyrosine phosphatase superfamily"/>
    <property type="match status" value="1"/>
</dbReference>
<dbReference type="AlphaFoldDB" id="A0A1V2IB15"/>
<evidence type="ECO:0000313" key="4">
    <source>
        <dbReference type="EMBL" id="ONH30297.1"/>
    </source>
</evidence>
<dbReference type="RefSeq" id="WP_076817194.1">
    <property type="nucleotide sequence ID" value="NZ_MOMC01000027.1"/>
</dbReference>
<dbReference type="PANTHER" id="PTHR31126:SF1">
    <property type="entry name" value="TYROSINE SPECIFIC PROTEIN PHOSPHATASES DOMAIN-CONTAINING PROTEIN"/>
    <property type="match status" value="1"/>
</dbReference>
<feature type="compositionally biased region" description="Low complexity" evidence="2">
    <location>
        <begin position="111"/>
        <end position="132"/>
    </location>
</feature>
<keyword evidence="5" id="KW-1185">Reference proteome</keyword>
<comment type="similarity">
    <text evidence="1">Belongs to the protein-tyrosine phosphatase family.</text>
</comment>
<dbReference type="OrthoDB" id="1188001at2"/>
<sequence>MTLELDVTPDLDNPADADRVLGLPGALNLRDVGGYPAAGGRRVRRRTLLRSAAMHGLGDEARAALAQIPVRTVVDLREDTEVAREPNALGRLPITTIRMPLYSSGSPLPSAATPGTATGAATGEAGENAPGTGAAAAEGVRAAQAAGLEMDLAAIYDFILGNRGDRLAAAVLALAEPGALPAIVHCSAGKDRTGLTIMLVLDLLGVPDEVIVRDYALTAELLHDEAIAALRRLTAVTSRGGDARRLPAGLMAAPPELIRAALERVRASHGGARGYLLAHGATAERLDALAEALLVADDLS</sequence>
<name>A0A1V2IB15_9ACTN</name>
<evidence type="ECO:0000256" key="1">
    <source>
        <dbReference type="ARBA" id="ARBA00009580"/>
    </source>
</evidence>
<dbReference type="PROSITE" id="PS00383">
    <property type="entry name" value="TYR_PHOSPHATASE_1"/>
    <property type="match status" value="1"/>
</dbReference>
<protein>
    <submittedName>
        <fullName evidence="4">Protein-tyrosine-phosphatase</fullName>
    </submittedName>
</protein>
<evidence type="ECO:0000313" key="5">
    <source>
        <dbReference type="Proteomes" id="UP000188929"/>
    </source>
</evidence>
<dbReference type="InterPro" id="IPR026893">
    <property type="entry name" value="Tyr/Ser_Pase_IphP-type"/>
</dbReference>
<organism evidence="4 5">
    <name type="scientific">Pseudofrankia asymbiotica</name>
    <dbReference type="NCBI Taxonomy" id="1834516"/>
    <lineage>
        <taxon>Bacteria</taxon>
        <taxon>Bacillati</taxon>
        <taxon>Actinomycetota</taxon>
        <taxon>Actinomycetes</taxon>
        <taxon>Frankiales</taxon>
        <taxon>Frankiaceae</taxon>
        <taxon>Pseudofrankia</taxon>
    </lineage>
</organism>
<dbReference type="PROSITE" id="PS50056">
    <property type="entry name" value="TYR_PHOSPHATASE_2"/>
    <property type="match status" value="1"/>
</dbReference>
<dbReference type="GO" id="GO:0004721">
    <property type="term" value="F:phosphoprotein phosphatase activity"/>
    <property type="evidence" value="ECO:0007669"/>
    <property type="project" value="InterPro"/>
</dbReference>
<dbReference type="Proteomes" id="UP000188929">
    <property type="component" value="Unassembled WGS sequence"/>
</dbReference>
<dbReference type="InterPro" id="IPR029021">
    <property type="entry name" value="Prot-tyrosine_phosphatase-like"/>
</dbReference>
<accession>A0A1V2IB15</accession>
<dbReference type="Pfam" id="PF13350">
    <property type="entry name" value="Y_phosphatase3"/>
    <property type="match status" value="1"/>
</dbReference>
<comment type="caution">
    <text evidence="4">The sequence shown here is derived from an EMBL/GenBank/DDBJ whole genome shotgun (WGS) entry which is preliminary data.</text>
</comment>
<evidence type="ECO:0000256" key="2">
    <source>
        <dbReference type="SAM" id="MobiDB-lite"/>
    </source>
</evidence>
<evidence type="ECO:0000259" key="3">
    <source>
        <dbReference type="PROSITE" id="PS50056"/>
    </source>
</evidence>
<dbReference type="InterPro" id="IPR000387">
    <property type="entry name" value="Tyr_Pase_dom"/>
</dbReference>
<dbReference type="InterPro" id="IPR016130">
    <property type="entry name" value="Tyr_Pase_AS"/>
</dbReference>
<gene>
    <name evidence="4" type="ORF">BL253_14180</name>
</gene>
<dbReference type="PANTHER" id="PTHR31126">
    <property type="entry name" value="TYROSINE-PROTEIN PHOSPHATASE"/>
    <property type="match status" value="1"/>
</dbReference>
<dbReference type="EMBL" id="MOMC01000027">
    <property type="protein sequence ID" value="ONH30297.1"/>
    <property type="molecule type" value="Genomic_DNA"/>
</dbReference>
<feature type="region of interest" description="Disordered" evidence="2">
    <location>
        <begin position="105"/>
        <end position="132"/>
    </location>
</feature>
<dbReference type="SUPFAM" id="SSF52799">
    <property type="entry name" value="(Phosphotyrosine protein) phosphatases II"/>
    <property type="match status" value="2"/>
</dbReference>